<dbReference type="EMBL" id="CP017077">
    <property type="protein sequence ID" value="AOR80288.1"/>
    <property type="molecule type" value="Genomic_DNA"/>
</dbReference>
<evidence type="ECO:0000313" key="3">
    <source>
        <dbReference type="EMBL" id="AOR80288.1"/>
    </source>
</evidence>
<dbReference type="RefSeq" id="WP_069709699.1">
    <property type="nucleotide sequence ID" value="NZ_CP017077.1"/>
</dbReference>
<evidence type="ECO:0000256" key="2">
    <source>
        <dbReference type="SAM" id="SignalP"/>
    </source>
</evidence>
<organism evidence="3 4">
    <name type="scientific">Novosphingobium resinovorum</name>
    <dbReference type="NCBI Taxonomy" id="158500"/>
    <lineage>
        <taxon>Bacteria</taxon>
        <taxon>Pseudomonadati</taxon>
        <taxon>Pseudomonadota</taxon>
        <taxon>Alphaproteobacteria</taxon>
        <taxon>Sphingomonadales</taxon>
        <taxon>Sphingomonadaceae</taxon>
        <taxon>Novosphingobium</taxon>
    </lineage>
</organism>
<keyword evidence="3" id="KW-0614">Plasmid</keyword>
<feature type="chain" id="PRO_5009104900" evidence="2">
    <location>
        <begin position="26"/>
        <end position="98"/>
    </location>
</feature>
<geneLocation type="plasmid" evidence="3 4">
    <name>pSA2</name>
</geneLocation>
<keyword evidence="4" id="KW-1185">Reference proteome</keyword>
<dbReference type="Proteomes" id="UP000094626">
    <property type="component" value="Plasmid pSA2"/>
</dbReference>
<proteinExistence type="predicted"/>
<gene>
    <name evidence="3" type="ORF">BES08_25625</name>
</gene>
<dbReference type="KEGG" id="nre:BES08_25625"/>
<name>A0A1D8ADT6_9SPHN</name>
<evidence type="ECO:0000256" key="1">
    <source>
        <dbReference type="SAM" id="MobiDB-lite"/>
    </source>
</evidence>
<dbReference type="AlphaFoldDB" id="A0A1D8ADT6"/>
<feature type="compositionally biased region" description="Polar residues" evidence="1">
    <location>
        <begin position="86"/>
        <end position="98"/>
    </location>
</feature>
<feature type="region of interest" description="Disordered" evidence="1">
    <location>
        <begin position="75"/>
        <end position="98"/>
    </location>
</feature>
<accession>A0A1D8ADT6</accession>
<evidence type="ECO:0000313" key="4">
    <source>
        <dbReference type="Proteomes" id="UP000094626"/>
    </source>
</evidence>
<reference evidence="4" key="1">
    <citation type="journal article" date="2017" name="J. Biotechnol.">
        <title>Complete genome sequence of Novosphingobium resinovorum SA1, a versatile xenobiotic-degrading bacterium capable of utilizing sulfanilic acid.</title>
        <authorList>
            <person name="Hegedus B."/>
            <person name="Kos P.B."/>
            <person name="Balint B."/>
            <person name="Maroti G."/>
            <person name="Gan H.M."/>
            <person name="Perei K."/>
            <person name="Rakhely G."/>
        </authorList>
    </citation>
    <scope>NUCLEOTIDE SEQUENCE [LARGE SCALE GENOMIC DNA]</scope>
    <source>
        <strain evidence="4">SA1</strain>
    </source>
</reference>
<sequence>MVRKRLGLVAASAAGVLAFIVPVQAQDLAQIRIEDVARFYRVYDEARGAPSARVLQQDYIEAGSDGFVSLYRTGSSPGPRWRRSFSRTVPSTTRLEHV</sequence>
<protein>
    <submittedName>
        <fullName evidence="3">Uncharacterized protein</fullName>
    </submittedName>
</protein>
<keyword evidence="2" id="KW-0732">Signal</keyword>
<feature type="signal peptide" evidence="2">
    <location>
        <begin position="1"/>
        <end position="25"/>
    </location>
</feature>